<comment type="caution">
    <text evidence="13">The sequence shown here is derived from an EMBL/GenBank/DDBJ whole genome shotgun (WGS) entry which is preliminary data.</text>
</comment>
<keyword evidence="10" id="KW-0046">Antibiotic resistance</keyword>
<evidence type="ECO:0000259" key="12">
    <source>
        <dbReference type="PROSITE" id="PS51012"/>
    </source>
</evidence>
<dbReference type="Pfam" id="PF01061">
    <property type="entry name" value="ABC2_membrane"/>
    <property type="match status" value="1"/>
</dbReference>
<reference evidence="13 14" key="1">
    <citation type="submission" date="2013-08" db="EMBL/GenBank/DDBJ databases">
        <authorList>
            <person name="Weinstock G."/>
            <person name="Sodergren E."/>
            <person name="Wylie T."/>
            <person name="Fulton L."/>
            <person name="Fulton R."/>
            <person name="Fronick C."/>
            <person name="O'Laughlin M."/>
            <person name="Godfrey J."/>
            <person name="Miner T."/>
            <person name="Herter B."/>
            <person name="Appelbaum E."/>
            <person name="Cordes M."/>
            <person name="Lek S."/>
            <person name="Wollam A."/>
            <person name="Pepin K.H."/>
            <person name="Palsikar V.B."/>
            <person name="Mitreva M."/>
            <person name="Wilson R.K."/>
        </authorList>
    </citation>
    <scope>NUCLEOTIDE SEQUENCE [LARGE SCALE GENOMIC DNA]</scope>
    <source>
        <strain evidence="13 14">ATCC 14665</strain>
    </source>
</reference>
<dbReference type="InterPro" id="IPR047817">
    <property type="entry name" value="ABC2_TM_bact-type"/>
</dbReference>
<name>U2T063_LEIAQ</name>
<sequence>MIVTSSSLEVRPAQRTRFTRYRHSLWLLTKRDLRVRYSTSALGYLWSILDPLVMSGIYWFVFTVIFHRGVGEDPYIVFLLAALLPWMWFNGAVSDSTRAFLREAKLIRSTMIPRTIWVNRIVASKGIEFLLSLPVLAVFAIATGAKVNIDILLFPLAVIIQTVLTVGIGLLIAPLVVLFRDLERVVKLALRFLFYASPIIYSARDLPGGCGGATVAAKHCAAYVAANPGAQADTLFSLHFWSAFNPLTGIFSLYRATFFAQELDWFLVAVSAGMSLLILLIGWLVFKRFERDVLKEI</sequence>
<evidence type="ECO:0000256" key="6">
    <source>
        <dbReference type="ARBA" id="ARBA00022692"/>
    </source>
</evidence>
<feature type="transmembrane region" description="Helical" evidence="11">
    <location>
        <begin position="151"/>
        <end position="178"/>
    </location>
</feature>
<evidence type="ECO:0000256" key="9">
    <source>
        <dbReference type="ARBA" id="ARBA00023136"/>
    </source>
</evidence>
<keyword evidence="4 11" id="KW-1003">Cell membrane</keyword>
<evidence type="ECO:0000256" key="11">
    <source>
        <dbReference type="RuleBase" id="RU361157"/>
    </source>
</evidence>
<feature type="transmembrane region" description="Helical" evidence="11">
    <location>
        <begin position="74"/>
        <end position="93"/>
    </location>
</feature>
<feature type="transmembrane region" description="Helical" evidence="11">
    <location>
        <begin position="127"/>
        <end position="145"/>
    </location>
</feature>
<dbReference type="GO" id="GO:0140359">
    <property type="term" value="F:ABC-type transporter activity"/>
    <property type="evidence" value="ECO:0007669"/>
    <property type="project" value="InterPro"/>
</dbReference>
<dbReference type="GO" id="GO:0015920">
    <property type="term" value="P:lipopolysaccharide transport"/>
    <property type="evidence" value="ECO:0007669"/>
    <property type="project" value="TreeGrafter"/>
</dbReference>
<dbReference type="PANTHER" id="PTHR30413:SF10">
    <property type="entry name" value="CAPSULE POLYSACCHARIDE EXPORT INNER-MEMBRANE PROTEIN CTRC"/>
    <property type="match status" value="1"/>
</dbReference>
<proteinExistence type="inferred from homology"/>
<dbReference type="GO" id="GO:0043190">
    <property type="term" value="C:ATP-binding cassette (ABC) transporter complex"/>
    <property type="evidence" value="ECO:0007669"/>
    <property type="project" value="InterPro"/>
</dbReference>
<evidence type="ECO:0000256" key="8">
    <source>
        <dbReference type="ARBA" id="ARBA00022989"/>
    </source>
</evidence>
<accession>U2T063</accession>
<keyword evidence="3 11" id="KW-0813">Transport</keyword>
<keyword evidence="7" id="KW-0972">Capsule biogenesis/degradation</keyword>
<dbReference type="PANTHER" id="PTHR30413">
    <property type="entry name" value="INNER MEMBRANE TRANSPORT PERMEASE"/>
    <property type="match status" value="1"/>
</dbReference>
<organism evidence="13 14">
    <name type="scientific">Leifsonia aquatica ATCC 14665</name>
    <dbReference type="NCBI Taxonomy" id="1358026"/>
    <lineage>
        <taxon>Bacteria</taxon>
        <taxon>Bacillati</taxon>
        <taxon>Actinomycetota</taxon>
        <taxon>Actinomycetes</taxon>
        <taxon>Micrococcales</taxon>
        <taxon>Microbacteriaceae</taxon>
        <taxon>Leifsonia</taxon>
    </lineage>
</organism>
<keyword evidence="5" id="KW-0762">Sugar transport</keyword>
<evidence type="ECO:0000256" key="2">
    <source>
        <dbReference type="ARBA" id="ARBA00007783"/>
    </source>
</evidence>
<feature type="domain" description="ABC transmembrane type-2" evidence="12">
    <location>
        <begin position="42"/>
        <end position="289"/>
    </location>
</feature>
<evidence type="ECO:0000313" key="13">
    <source>
        <dbReference type="EMBL" id="ERK70888.1"/>
    </source>
</evidence>
<evidence type="ECO:0000256" key="10">
    <source>
        <dbReference type="ARBA" id="ARBA00023251"/>
    </source>
</evidence>
<feature type="transmembrane region" description="Helical" evidence="11">
    <location>
        <begin position="265"/>
        <end position="286"/>
    </location>
</feature>
<comment type="subcellular location">
    <subcellularLocation>
        <location evidence="1 11">Cell membrane</location>
        <topology evidence="1 11">Multi-pass membrane protein</topology>
    </subcellularLocation>
</comment>
<dbReference type="EMBL" id="AWVQ01000362">
    <property type="protein sequence ID" value="ERK70888.1"/>
    <property type="molecule type" value="Genomic_DNA"/>
</dbReference>
<dbReference type="InterPro" id="IPR013525">
    <property type="entry name" value="ABC2_TM"/>
</dbReference>
<protein>
    <recommendedName>
        <fullName evidence="11">Transport permease protein</fullName>
    </recommendedName>
</protein>
<dbReference type="InterPro" id="IPR000412">
    <property type="entry name" value="ABC_2_transport"/>
</dbReference>
<keyword evidence="6 11" id="KW-0812">Transmembrane</keyword>
<evidence type="ECO:0000313" key="14">
    <source>
        <dbReference type="Proteomes" id="UP000016605"/>
    </source>
</evidence>
<evidence type="ECO:0000256" key="4">
    <source>
        <dbReference type="ARBA" id="ARBA00022475"/>
    </source>
</evidence>
<gene>
    <name evidence="13" type="ORF">N136_02761</name>
</gene>
<dbReference type="PRINTS" id="PR00164">
    <property type="entry name" value="ABC2TRNSPORT"/>
</dbReference>
<comment type="similarity">
    <text evidence="2 11">Belongs to the ABC-2 integral membrane protein family.</text>
</comment>
<comment type="caution">
    <text evidence="11">Lacks conserved residue(s) required for the propagation of feature annotation.</text>
</comment>
<evidence type="ECO:0000256" key="5">
    <source>
        <dbReference type="ARBA" id="ARBA00022597"/>
    </source>
</evidence>
<dbReference type="AlphaFoldDB" id="U2T063"/>
<evidence type="ECO:0000256" key="7">
    <source>
        <dbReference type="ARBA" id="ARBA00022903"/>
    </source>
</evidence>
<evidence type="ECO:0000256" key="1">
    <source>
        <dbReference type="ARBA" id="ARBA00004651"/>
    </source>
</evidence>
<keyword evidence="9 11" id="KW-0472">Membrane</keyword>
<dbReference type="PROSITE" id="PS51012">
    <property type="entry name" value="ABC_TM2"/>
    <property type="match status" value="1"/>
</dbReference>
<evidence type="ECO:0000256" key="3">
    <source>
        <dbReference type="ARBA" id="ARBA00022448"/>
    </source>
</evidence>
<dbReference type="Proteomes" id="UP000016605">
    <property type="component" value="Unassembled WGS sequence"/>
</dbReference>
<feature type="transmembrane region" description="Helical" evidence="11">
    <location>
        <begin position="41"/>
        <end position="62"/>
    </location>
</feature>
<dbReference type="GO" id="GO:0046677">
    <property type="term" value="P:response to antibiotic"/>
    <property type="evidence" value="ECO:0007669"/>
    <property type="project" value="UniProtKB-KW"/>
</dbReference>
<keyword evidence="8 11" id="KW-1133">Transmembrane helix</keyword>
<dbReference type="HOGENOM" id="CLU_060703_1_1_11"/>
<dbReference type="PATRIC" id="fig|1358026.3.peg.2344"/>